<evidence type="ECO:0000313" key="2">
    <source>
        <dbReference type="EMBL" id="KKN27051.1"/>
    </source>
</evidence>
<name>A0A0F9RPZ5_9ZZZZ</name>
<dbReference type="AlphaFoldDB" id="A0A0F9RPZ5"/>
<evidence type="ECO:0000256" key="1">
    <source>
        <dbReference type="SAM" id="MobiDB-lite"/>
    </source>
</evidence>
<proteinExistence type="predicted"/>
<reference evidence="2" key="1">
    <citation type="journal article" date="2015" name="Nature">
        <title>Complex archaea that bridge the gap between prokaryotes and eukaryotes.</title>
        <authorList>
            <person name="Spang A."/>
            <person name="Saw J.H."/>
            <person name="Jorgensen S.L."/>
            <person name="Zaremba-Niedzwiedzka K."/>
            <person name="Martijn J."/>
            <person name="Lind A.E."/>
            <person name="van Eijk R."/>
            <person name="Schleper C."/>
            <person name="Guy L."/>
            <person name="Ettema T.J."/>
        </authorList>
    </citation>
    <scope>NUCLEOTIDE SEQUENCE</scope>
</reference>
<sequence>MTTSEMTVPITNAIEAIVPFQPDDGHKGTFLILRMAGLEQSLALKVIKRKYRSILNWRTIDADFKRVDDMMPVLNQRFGGEARVMRTSLLDISIVETGIAVFRKILHQQPVKDGEWAYAVKMAGLRVPLMGAEQDTGSPWERLANSIKQTMVQKELVIEQKPNGSQSITTTETSTTIEPSPEQKELASEVVKRMLAQAGAGDN</sequence>
<comment type="caution">
    <text evidence="2">The sequence shown here is derived from an EMBL/GenBank/DDBJ whole genome shotgun (WGS) entry which is preliminary data.</text>
</comment>
<organism evidence="2">
    <name type="scientific">marine sediment metagenome</name>
    <dbReference type="NCBI Taxonomy" id="412755"/>
    <lineage>
        <taxon>unclassified sequences</taxon>
        <taxon>metagenomes</taxon>
        <taxon>ecological metagenomes</taxon>
    </lineage>
</organism>
<protein>
    <submittedName>
        <fullName evidence="2">Uncharacterized protein</fullName>
    </submittedName>
</protein>
<feature type="compositionally biased region" description="Low complexity" evidence="1">
    <location>
        <begin position="165"/>
        <end position="180"/>
    </location>
</feature>
<accession>A0A0F9RPZ5</accession>
<feature type="region of interest" description="Disordered" evidence="1">
    <location>
        <begin position="161"/>
        <end position="183"/>
    </location>
</feature>
<dbReference type="EMBL" id="LAZR01002672">
    <property type="protein sequence ID" value="KKN27051.1"/>
    <property type="molecule type" value="Genomic_DNA"/>
</dbReference>
<gene>
    <name evidence="2" type="ORF">LCGC14_0868590</name>
</gene>